<reference evidence="17 18" key="1">
    <citation type="submission" date="2019-07" db="EMBL/GenBank/DDBJ databases">
        <title>Genome sequence of Weissella cibaria GK1.</title>
        <authorList>
            <person name="Choi H.-J."/>
        </authorList>
    </citation>
    <scope>NUCLEOTIDE SEQUENCE [LARGE SCALE GENOMIC DNA]</scope>
    <source>
        <strain evidence="17 18">GK1</strain>
    </source>
</reference>
<comment type="pathway">
    <text evidence="1 12">Amino-acid biosynthesis; L-arginine biosynthesis; L-arginine from L-ornithine and carbamoyl phosphate: step 3/3.</text>
</comment>
<feature type="binding site" evidence="11">
    <location>
        <position position="123"/>
    </location>
    <ligand>
        <name>L-aspartate</name>
        <dbReference type="ChEBI" id="CHEBI:29991"/>
    </ligand>
</feature>
<dbReference type="Gene3D" id="3.90.1260.10">
    <property type="entry name" value="Argininosuccinate synthetase, chain A, domain 2"/>
    <property type="match status" value="1"/>
</dbReference>
<dbReference type="EC" id="6.3.4.5" evidence="11"/>
<evidence type="ECO:0000313" key="17">
    <source>
        <dbReference type="EMBL" id="TVV28472.1"/>
    </source>
</evidence>
<sequence>MQEKLVLAYSGGLDTSVAIPWLKEKGYAVTAVVLDVGQHGKDLDFIKAKALQVGAEASILLDAKEEFATDYVAPVIQGNLLYEGEYPLVSALSRPLIIKKLVEIAHQIGATTIAHGSTGHGNDQVRFEAAIHAFDPNLKIEAPIRDFQWSREEEIAYADAHHVPIPVGEESPYSIDENIWGRAIEAGILENPWHEAPEEAYELTTAIVDTPDVADFVTISFEGGLPVALDGEAMSLTTILEKLNVLAGTHGIGRVDHIENRLVGIKSREIYEVPAATVLMTAHKDLEDLTLERDVAHFKPIVAEHLANLVYDAKWVSPLFDALQAFIKVTQQVVNGDVKMKLFKGSAIAVARQSAKNSLYDENLATYTASSSFDQAAAVGFIKLWTLGNTVFEQVNHVHSEQGSSMTDKLWGGRFTETGSDRVQAYGASIAADQYMIAEDIQASIAHAQMLGQQAIITAAEATQIVAGLQAVRADFESGVATLQIAQEDVHMNVEVLLTEKIGPVAGKLHTARSRNDQVATDFHLWVANRLPHIIEAIKQFQKTLLQVATDNQATLMPGYTHLQHAQPVTFGFHLLAYVGMLARDVERFEFNMKHTKVSPLGAAALAGTTFAIDRTMTADLLGFDDVYHNAMDAVSDRDFAIEFLQSAAILMMHLSRLSEELILWSSYEFGFVTLSDAYATGSSIMPQKKNADFAELTRGKTGRVYGDLMGLMTVMKGLPLAYNKDMQEDKQGVFETYTTIMDALFVFDGMFATLQVNRDVMSESTHNDFSNATELADYLANKGLAFREAHAIVGQLVLQGIQTQVNLQDMPLAELQKASELITDDVYQILQPMMVVERRTSFGGTAVTEVSNQIKFYQEQLGE</sequence>
<keyword evidence="4 12" id="KW-0963">Cytoplasm</keyword>
<dbReference type="Gene3D" id="1.10.275.10">
    <property type="entry name" value="Fumarase/aspartase (N-terminal domain)"/>
    <property type="match status" value="1"/>
</dbReference>
<evidence type="ECO:0000256" key="12">
    <source>
        <dbReference type="HAMAP-Rule" id="MF_00006"/>
    </source>
</evidence>
<comment type="subunit">
    <text evidence="3 11">Homotetramer.</text>
</comment>
<dbReference type="CDD" id="cd01359">
    <property type="entry name" value="Argininosuccinate_lyase"/>
    <property type="match status" value="1"/>
</dbReference>
<dbReference type="PRINTS" id="PR00145">
    <property type="entry name" value="ARGSUCLYASE"/>
</dbReference>
<feature type="domain" description="Argininosuccinate lyase C-terminal" evidence="15">
    <location>
        <begin position="770"/>
        <end position="838"/>
    </location>
</feature>
<comment type="catalytic activity">
    <reaction evidence="11">
        <text>L-citrulline + L-aspartate + ATP = 2-(N(omega)-L-arginino)succinate + AMP + diphosphate + H(+)</text>
        <dbReference type="Rhea" id="RHEA:10932"/>
        <dbReference type="ChEBI" id="CHEBI:15378"/>
        <dbReference type="ChEBI" id="CHEBI:29991"/>
        <dbReference type="ChEBI" id="CHEBI:30616"/>
        <dbReference type="ChEBI" id="CHEBI:33019"/>
        <dbReference type="ChEBI" id="CHEBI:57472"/>
        <dbReference type="ChEBI" id="CHEBI:57743"/>
        <dbReference type="ChEBI" id="CHEBI:456215"/>
        <dbReference type="EC" id="6.3.4.5"/>
    </reaction>
</comment>
<dbReference type="SUPFAM" id="SSF48557">
    <property type="entry name" value="L-aspartase-like"/>
    <property type="match status" value="1"/>
</dbReference>
<dbReference type="GO" id="GO:0004056">
    <property type="term" value="F:argininosuccinate lyase activity"/>
    <property type="evidence" value="ECO:0007669"/>
    <property type="project" value="UniProtKB-UniRule"/>
</dbReference>
<dbReference type="GO" id="GO:0005524">
    <property type="term" value="F:ATP binding"/>
    <property type="evidence" value="ECO:0007669"/>
    <property type="project" value="UniProtKB-UniRule"/>
</dbReference>
<comment type="similarity">
    <text evidence="11">Belongs to the argininosuccinate synthase family. Type 1 subfamily.</text>
</comment>
<dbReference type="SUPFAM" id="SSF52402">
    <property type="entry name" value="Adenine nucleotide alpha hydrolases-like"/>
    <property type="match status" value="1"/>
</dbReference>
<dbReference type="AlphaFoldDB" id="A0A9Q8JJB5"/>
<dbReference type="Gene3D" id="1.10.40.30">
    <property type="entry name" value="Fumarase/aspartase (C-terminal domain)"/>
    <property type="match status" value="1"/>
</dbReference>
<dbReference type="EC" id="4.3.2.1" evidence="12"/>
<proteinExistence type="inferred from homology"/>
<feature type="binding site" evidence="11">
    <location>
        <position position="259"/>
    </location>
    <ligand>
        <name>L-citrulline</name>
        <dbReference type="ChEBI" id="CHEBI:57743"/>
    </ligand>
</feature>
<feature type="binding site" evidence="11">
    <location>
        <position position="271"/>
    </location>
    <ligand>
        <name>L-citrulline</name>
        <dbReference type="ChEBI" id="CHEBI:57743"/>
    </ligand>
</feature>
<accession>A0A9Q8JJB5</accession>
<name>A0A9Q8JJB5_9LACO</name>
<dbReference type="PANTHER" id="PTHR43814">
    <property type="entry name" value="ARGININOSUCCINATE LYASE"/>
    <property type="match status" value="1"/>
</dbReference>
<dbReference type="FunFam" id="1.10.40.30:FF:000001">
    <property type="entry name" value="Argininosuccinate lyase"/>
    <property type="match status" value="1"/>
</dbReference>
<evidence type="ECO:0000256" key="2">
    <source>
        <dbReference type="ARBA" id="ARBA00004967"/>
    </source>
</evidence>
<feature type="domain" description="Fumarate lyase N-terminal" evidence="13">
    <location>
        <begin position="413"/>
        <end position="707"/>
    </location>
</feature>
<evidence type="ECO:0000256" key="8">
    <source>
        <dbReference type="ARBA" id="ARBA00022741"/>
    </source>
</evidence>
<feature type="domain" description="Arginosuccinate synthase C-terminal" evidence="16">
    <location>
        <begin position="173"/>
        <end position="389"/>
    </location>
</feature>
<evidence type="ECO:0000256" key="3">
    <source>
        <dbReference type="ARBA" id="ARBA00011881"/>
    </source>
</evidence>
<evidence type="ECO:0000256" key="7">
    <source>
        <dbReference type="ARBA" id="ARBA00022605"/>
    </source>
</evidence>
<dbReference type="InterPro" id="IPR009049">
    <property type="entry name" value="Argininosuccinate_lyase"/>
</dbReference>
<dbReference type="InterPro" id="IPR029419">
    <property type="entry name" value="Arg_succ_lyase_C"/>
</dbReference>
<dbReference type="EMBL" id="VNHC01000002">
    <property type="protein sequence ID" value="TVV28472.1"/>
    <property type="molecule type" value="Genomic_DNA"/>
</dbReference>
<dbReference type="NCBIfam" id="TIGR00032">
    <property type="entry name" value="argG"/>
    <property type="match status" value="1"/>
</dbReference>
<evidence type="ECO:0000259" key="13">
    <source>
        <dbReference type="Pfam" id="PF00206"/>
    </source>
</evidence>
<keyword evidence="9 11" id="KW-0067">ATP-binding</keyword>
<keyword evidence="7 12" id="KW-0028">Amino-acid biosynthesis</keyword>
<dbReference type="Proteomes" id="UP000320012">
    <property type="component" value="Unassembled WGS sequence"/>
</dbReference>
<dbReference type="FunFam" id="1.20.200.10:FF:000015">
    <property type="entry name" value="argininosuccinate lyase isoform X2"/>
    <property type="match status" value="1"/>
</dbReference>
<dbReference type="PROSITE" id="PS00163">
    <property type="entry name" value="FUMARATE_LYASES"/>
    <property type="match status" value="1"/>
</dbReference>
<dbReference type="Pfam" id="PF00764">
    <property type="entry name" value="Arginosuc_synth"/>
    <property type="match status" value="1"/>
</dbReference>
<dbReference type="SUPFAM" id="SSF69864">
    <property type="entry name" value="Argininosuccinate synthetase, C-terminal domain"/>
    <property type="match status" value="1"/>
</dbReference>
<feature type="binding site" evidence="11">
    <location>
        <position position="174"/>
    </location>
    <ligand>
        <name>L-citrulline</name>
        <dbReference type="ChEBI" id="CHEBI:57743"/>
    </ligand>
</feature>
<dbReference type="InterPro" id="IPR000362">
    <property type="entry name" value="Fumarate_lyase_fam"/>
</dbReference>
<evidence type="ECO:0000313" key="18">
    <source>
        <dbReference type="Proteomes" id="UP000320012"/>
    </source>
</evidence>
<feature type="binding site" evidence="11">
    <location>
        <position position="126"/>
    </location>
    <ligand>
        <name>L-citrulline</name>
        <dbReference type="ChEBI" id="CHEBI:57743"/>
    </ligand>
</feature>
<comment type="caution">
    <text evidence="11">Lacks conserved residue(s) required for the propagation of feature annotation.</text>
</comment>
<evidence type="ECO:0000259" key="15">
    <source>
        <dbReference type="Pfam" id="PF14698"/>
    </source>
</evidence>
<dbReference type="FunFam" id="3.90.1260.10:FF:000007">
    <property type="entry name" value="Argininosuccinate synthase"/>
    <property type="match status" value="1"/>
</dbReference>
<evidence type="ECO:0000256" key="1">
    <source>
        <dbReference type="ARBA" id="ARBA00004941"/>
    </source>
</evidence>
<dbReference type="GO" id="GO:0004055">
    <property type="term" value="F:argininosuccinate synthase activity"/>
    <property type="evidence" value="ECO:0007669"/>
    <property type="project" value="UniProtKB-UniRule"/>
</dbReference>
<dbReference type="Gene3D" id="1.20.5.470">
    <property type="entry name" value="Single helix bin"/>
    <property type="match status" value="1"/>
</dbReference>
<evidence type="ECO:0000256" key="4">
    <source>
        <dbReference type="ARBA" id="ARBA00022490"/>
    </source>
</evidence>
<keyword evidence="5 12" id="KW-0055">Arginine biosynthesis</keyword>
<dbReference type="InterPro" id="IPR018223">
    <property type="entry name" value="Arginosuc_synth_CS"/>
</dbReference>
<dbReference type="InterPro" id="IPR048268">
    <property type="entry name" value="Arginosuc_syn_C"/>
</dbReference>
<feature type="domain" description="Arginosuccinate synthase-like N-terminal" evidence="14">
    <location>
        <begin position="4"/>
        <end position="164"/>
    </location>
</feature>
<dbReference type="Gene3D" id="3.40.50.620">
    <property type="entry name" value="HUPs"/>
    <property type="match status" value="1"/>
</dbReference>
<feature type="binding site" evidence="11">
    <location>
        <position position="122"/>
    </location>
    <ligand>
        <name>L-aspartate</name>
        <dbReference type="ChEBI" id="CHEBI:29991"/>
    </ligand>
</feature>
<evidence type="ECO:0000259" key="14">
    <source>
        <dbReference type="Pfam" id="PF00764"/>
    </source>
</evidence>
<comment type="pathway">
    <text evidence="2 11">Amino-acid biosynthesis; L-arginine biosynthesis; L-arginine from L-ornithine and carbamoyl phosphate: step 2/3.</text>
</comment>
<evidence type="ECO:0000259" key="16">
    <source>
        <dbReference type="Pfam" id="PF20979"/>
    </source>
</evidence>
<dbReference type="InterPro" id="IPR024083">
    <property type="entry name" value="Fumarase/histidase_N"/>
</dbReference>
<dbReference type="GO" id="GO:0005829">
    <property type="term" value="C:cytosol"/>
    <property type="evidence" value="ECO:0007669"/>
    <property type="project" value="TreeGrafter"/>
</dbReference>
<feature type="binding site" evidence="11">
    <location>
        <begin position="8"/>
        <end position="16"/>
    </location>
    <ligand>
        <name>ATP</name>
        <dbReference type="ChEBI" id="CHEBI:30616"/>
    </ligand>
</feature>
<evidence type="ECO:0000256" key="5">
    <source>
        <dbReference type="ARBA" id="ARBA00022571"/>
    </source>
</evidence>
<dbReference type="Pfam" id="PF14698">
    <property type="entry name" value="ASL_C2"/>
    <property type="match status" value="1"/>
</dbReference>
<evidence type="ECO:0000256" key="6">
    <source>
        <dbReference type="ARBA" id="ARBA00022598"/>
    </source>
</evidence>
<dbReference type="FunFam" id="3.40.50.620:FF:000038">
    <property type="entry name" value="Argininosuccinate synthase"/>
    <property type="match status" value="1"/>
</dbReference>
<evidence type="ECO:0000256" key="10">
    <source>
        <dbReference type="ARBA" id="ARBA00023239"/>
    </source>
</evidence>
<dbReference type="InterPro" id="IPR020557">
    <property type="entry name" value="Fumarate_lyase_CS"/>
</dbReference>
<dbReference type="InterPro" id="IPR024074">
    <property type="entry name" value="AS_cat/multimer_dom_body"/>
</dbReference>
<comment type="subcellular location">
    <subcellularLocation>
        <location evidence="12">Cytoplasm</location>
    </subcellularLocation>
</comment>
<feature type="binding site" evidence="11">
    <location>
        <position position="86"/>
    </location>
    <ligand>
        <name>L-citrulline</name>
        <dbReference type="ChEBI" id="CHEBI:57743"/>
    </ligand>
</feature>
<dbReference type="InterPro" id="IPR014729">
    <property type="entry name" value="Rossmann-like_a/b/a_fold"/>
</dbReference>
<evidence type="ECO:0000256" key="11">
    <source>
        <dbReference type="HAMAP-Rule" id="MF_00005"/>
    </source>
</evidence>
<keyword evidence="10 12" id="KW-0456">Lyase</keyword>
<feature type="binding site" evidence="11">
    <location>
        <position position="122"/>
    </location>
    <ligand>
        <name>L-citrulline</name>
        <dbReference type="ChEBI" id="CHEBI:57743"/>
    </ligand>
</feature>
<dbReference type="InterPro" id="IPR023434">
    <property type="entry name" value="Arginosuc_synth_type_1_subfam"/>
</dbReference>
<dbReference type="CDD" id="cd01999">
    <property type="entry name" value="ASS"/>
    <property type="match status" value="1"/>
</dbReference>
<protein>
    <recommendedName>
        <fullName evidence="11 12">Multifunctional fusion protein</fullName>
    </recommendedName>
    <domain>
        <recommendedName>
            <fullName evidence="12">Argininosuccinate lyase</fullName>
            <shortName evidence="12">ASAL</shortName>
            <ecNumber evidence="12">4.3.2.1</ecNumber>
        </recommendedName>
        <alternativeName>
            <fullName evidence="12">Arginosuccinase</fullName>
        </alternativeName>
    </domain>
    <domain>
        <recommendedName>
            <fullName evidence="11">Argininosuccinate synthase</fullName>
            <ecNumber evidence="11">6.3.4.5</ecNumber>
        </recommendedName>
        <alternativeName>
            <fullName evidence="11">Citrulline--aspartate ligase</fullName>
        </alternativeName>
    </domain>
</protein>
<dbReference type="Gene3D" id="1.20.200.10">
    <property type="entry name" value="Fumarase/aspartase (Central domain)"/>
    <property type="match status" value="1"/>
</dbReference>
<dbReference type="PRINTS" id="PR00149">
    <property type="entry name" value="FUMRATELYASE"/>
</dbReference>
<dbReference type="HAMAP" id="MF_00005">
    <property type="entry name" value="Arg_succ_synth_type1"/>
    <property type="match status" value="1"/>
</dbReference>
<dbReference type="Pfam" id="PF20979">
    <property type="entry name" value="Arginosuc_syn_C"/>
    <property type="match status" value="1"/>
</dbReference>
<dbReference type="InterPro" id="IPR022761">
    <property type="entry name" value="Fumarate_lyase_N"/>
</dbReference>
<feature type="binding site" evidence="11">
    <location>
        <position position="118"/>
    </location>
    <ligand>
        <name>L-aspartate</name>
        <dbReference type="ChEBI" id="CHEBI:29991"/>
    </ligand>
</feature>
<dbReference type="NCBIfam" id="NF001770">
    <property type="entry name" value="PRK00509.1"/>
    <property type="match status" value="1"/>
</dbReference>
<organism evidence="17 18">
    <name type="scientific">Weissella cibaria</name>
    <dbReference type="NCBI Taxonomy" id="137591"/>
    <lineage>
        <taxon>Bacteria</taxon>
        <taxon>Bacillati</taxon>
        <taxon>Bacillota</taxon>
        <taxon>Bacilli</taxon>
        <taxon>Lactobacillales</taxon>
        <taxon>Lactobacillaceae</taxon>
        <taxon>Weissella</taxon>
    </lineage>
</organism>
<dbReference type="PROSITE" id="PS00564">
    <property type="entry name" value="ARGININOSUCCIN_SYN_1"/>
    <property type="match status" value="1"/>
</dbReference>
<dbReference type="HAMAP" id="MF_00006">
    <property type="entry name" value="Arg_succ_lyase"/>
    <property type="match status" value="1"/>
</dbReference>
<dbReference type="GO" id="GO:0042450">
    <property type="term" value="P:L-arginine biosynthetic process via ornithine"/>
    <property type="evidence" value="ECO:0007669"/>
    <property type="project" value="UniProtKB-UniRule"/>
</dbReference>
<evidence type="ECO:0000256" key="9">
    <source>
        <dbReference type="ARBA" id="ARBA00022840"/>
    </source>
</evidence>
<comment type="similarity">
    <text evidence="12">Belongs to the lyase 1 family. Argininosuccinate lyase subfamily.</text>
</comment>
<dbReference type="PANTHER" id="PTHR43814:SF1">
    <property type="entry name" value="ARGININOSUCCINATE LYASE"/>
    <property type="match status" value="1"/>
</dbReference>
<dbReference type="InterPro" id="IPR048267">
    <property type="entry name" value="Arginosuc_syn_N"/>
</dbReference>
<dbReference type="InterPro" id="IPR001518">
    <property type="entry name" value="Arginosuc_synth"/>
</dbReference>
<dbReference type="NCBIfam" id="TIGR00838">
    <property type="entry name" value="argH"/>
    <property type="match status" value="1"/>
</dbReference>
<feature type="binding site" evidence="11">
    <location>
        <position position="116"/>
    </location>
    <ligand>
        <name>ATP</name>
        <dbReference type="ChEBI" id="CHEBI:30616"/>
    </ligand>
</feature>
<dbReference type="InterPro" id="IPR008948">
    <property type="entry name" value="L-Aspartase-like"/>
</dbReference>
<keyword evidence="6 11" id="KW-0436">Ligase</keyword>
<dbReference type="Pfam" id="PF00206">
    <property type="entry name" value="Lyase_1"/>
    <property type="match status" value="1"/>
</dbReference>
<dbReference type="FunFam" id="1.10.275.10:FF:000002">
    <property type="entry name" value="Argininosuccinate lyase"/>
    <property type="match status" value="1"/>
</dbReference>
<comment type="catalytic activity">
    <reaction evidence="12">
        <text>2-(N(omega)-L-arginino)succinate = fumarate + L-arginine</text>
        <dbReference type="Rhea" id="RHEA:24020"/>
        <dbReference type="ChEBI" id="CHEBI:29806"/>
        <dbReference type="ChEBI" id="CHEBI:32682"/>
        <dbReference type="ChEBI" id="CHEBI:57472"/>
        <dbReference type="EC" id="4.3.2.1"/>
    </reaction>
</comment>
<gene>
    <name evidence="12 17" type="primary">argH</name>
    <name evidence="11" type="synonym">argG</name>
    <name evidence="17" type="ORF">FO435_11595</name>
</gene>
<comment type="caution">
    <text evidence="17">The sequence shown here is derived from an EMBL/GenBank/DDBJ whole genome shotgun (WGS) entry which is preliminary data.</text>
</comment>
<keyword evidence="8 11" id="KW-0547">Nucleotide-binding</keyword>